<name>A0AAU8K9G5_9ACTN</name>
<gene>
    <name evidence="2" type="ORF">R1Y80_00940</name>
</gene>
<evidence type="ECO:0008006" key="3">
    <source>
        <dbReference type="Google" id="ProtNLM"/>
    </source>
</evidence>
<reference evidence="2" key="1">
    <citation type="submission" date="2023-10" db="EMBL/GenBank/DDBJ databases">
        <title>Complete genome sequence of Streptomyces sp. JL1001.</title>
        <authorList>
            <person name="Jiang L."/>
        </authorList>
    </citation>
    <scope>NUCLEOTIDE SEQUENCE</scope>
    <source>
        <strain evidence="2">JL1001</strain>
    </source>
</reference>
<accession>A0AAU8K9G5</accession>
<proteinExistence type="predicted"/>
<feature type="compositionally biased region" description="Basic and acidic residues" evidence="1">
    <location>
        <begin position="82"/>
        <end position="94"/>
    </location>
</feature>
<sequence>MNATNAAIGLWVRVGSYVAQHLTDGHVPGVVAKAYGTASQAKKLVEVELWHAHGHTCSRCPQPRLGDYFMHDYRESGNLARSEVKARREKDAEKKRRQRAGTSPTPPPPPRQMPFDEEPPPGDEDAPPEETPRPPRRTAPAMAGIPADWEPSRDDVHAANTARTDTGRAPLTADQVDVLTRKFVRRMTEERRTAAEWGGRWRQWAETERPDQPHLGGVVVHLPAGRTAAGQSTADQRSAAAFDLAAQLRAEGNQ</sequence>
<feature type="region of interest" description="Disordered" evidence="1">
    <location>
        <begin position="78"/>
        <end position="173"/>
    </location>
</feature>
<dbReference type="RefSeq" id="WP_354596116.1">
    <property type="nucleotide sequence ID" value="NZ_CP136798.1"/>
</dbReference>
<dbReference type="AlphaFoldDB" id="A0AAU8K9G5"/>
<dbReference type="EMBL" id="CP136798">
    <property type="protein sequence ID" value="XCN12287.1"/>
    <property type="molecule type" value="Genomic_DNA"/>
</dbReference>
<feature type="compositionally biased region" description="Acidic residues" evidence="1">
    <location>
        <begin position="115"/>
        <end position="128"/>
    </location>
</feature>
<evidence type="ECO:0000313" key="2">
    <source>
        <dbReference type="EMBL" id="XCN12287.1"/>
    </source>
</evidence>
<protein>
    <recommendedName>
        <fullName evidence="3">Mucin-2</fullName>
    </recommendedName>
</protein>
<organism evidence="2">
    <name type="scientific">Streptomyces sp. JL1001</name>
    <dbReference type="NCBI Taxonomy" id="3078227"/>
    <lineage>
        <taxon>Bacteria</taxon>
        <taxon>Bacillati</taxon>
        <taxon>Actinomycetota</taxon>
        <taxon>Actinomycetes</taxon>
        <taxon>Kitasatosporales</taxon>
        <taxon>Streptomycetaceae</taxon>
        <taxon>Streptomyces</taxon>
    </lineage>
</organism>
<evidence type="ECO:0000256" key="1">
    <source>
        <dbReference type="SAM" id="MobiDB-lite"/>
    </source>
</evidence>